<dbReference type="Proteomes" id="UP000675880">
    <property type="component" value="Unassembled WGS sequence"/>
</dbReference>
<organism evidence="5 6">
    <name type="scientific">Nitrospira defluvii</name>
    <dbReference type="NCBI Taxonomy" id="330214"/>
    <lineage>
        <taxon>Bacteria</taxon>
        <taxon>Pseudomonadati</taxon>
        <taxon>Nitrospirota</taxon>
        <taxon>Nitrospiria</taxon>
        <taxon>Nitrospirales</taxon>
        <taxon>Nitrospiraceae</taxon>
        <taxon>Nitrospira</taxon>
    </lineage>
</organism>
<evidence type="ECO:0000259" key="4">
    <source>
        <dbReference type="Pfam" id="PF16116"/>
    </source>
</evidence>
<evidence type="ECO:0000256" key="1">
    <source>
        <dbReference type="ARBA" id="ARBA00022801"/>
    </source>
</evidence>
<evidence type="ECO:0000313" key="5">
    <source>
        <dbReference type="EMBL" id="CAE6754951.1"/>
    </source>
</evidence>
<feature type="domain" description="Glycoside hydrolase family 42 N-terminal" evidence="3">
    <location>
        <begin position="80"/>
        <end position="174"/>
    </location>
</feature>
<gene>
    <name evidence="5" type="ORF">NSPZN2_30357</name>
</gene>
<dbReference type="InterPro" id="IPR017853">
    <property type="entry name" value="GH"/>
</dbReference>
<accession>A0ABM8RIG6</accession>
<dbReference type="Pfam" id="PF16116">
    <property type="entry name" value="DUF4832"/>
    <property type="match status" value="1"/>
</dbReference>
<dbReference type="SUPFAM" id="SSF51445">
    <property type="entry name" value="(Trans)glycosidases"/>
    <property type="match status" value="1"/>
</dbReference>
<protein>
    <recommendedName>
        <fullName evidence="7">DUF4832 domain-containing protein</fullName>
    </recommendedName>
</protein>
<keyword evidence="6" id="KW-1185">Reference proteome</keyword>
<evidence type="ECO:0000259" key="3">
    <source>
        <dbReference type="Pfam" id="PF02449"/>
    </source>
</evidence>
<reference evidence="5 6" key="1">
    <citation type="submission" date="2021-02" db="EMBL/GenBank/DDBJ databases">
        <authorList>
            <person name="Han P."/>
        </authorList>
    </citation>
    <scope>NUCLEOTIDE SEQUENCE [LARGE SCALE GENOMIC DNA]</scope>
    <source>
        <strain evidence="5">Candidatus Nitrospira sp. ZN2</strain>
    </source>
</reference>
<keyword evidence="1" id="KW-0378">Hydrolase</keyword>
<dbReference type="PROSITE" id="PS51257">
    <property type="entry name" value="PROKAR_LIPOPROTEIN"/>
    <property type="match status" value="1"/>
</dbReference>
<proteinExistence type="predicted"/>
<name>A0ABM8RIG6_9BACT</name>
<evidence type="ECO:0000256" key="2">
    <source>
        <dbReference type="ARBA" id="ARBA00023295"/>
    </source>
</evidence>
<feature type="domain" description="DUF4832" evidence="4">
    <location>
        <begin position="313"/>
        <end position="436"/>
    </location>
</feature>
<dbReference type="InterPro" id="IPR032267">
    <property type="entry name" value="DUF4832"/>
</dbReference>
<keyword evidence="2" id="KW-0326">Glycosidase</keyword>
<dbReference type="RefSeq" id="WP_213042524.1">
    <property type="nucleotide sequence ID" value="NZ_CAJNBJ010000016.1"/>
</dbReference>
<evidence type="ECO:0008006" key="7">
    <source>
        <dbReference type="Google" id="ProtNLM"/>
    </source>
</evidence>
<evidence type="ECO:0000313" key="6">
    <source>
        <dbReference type="Proteomes" id="UP000675880"/>
    </source>
</evidence>
<dbReference type="Pfam" id="PF02449">
    <property type="entry name" value="Glyco_hydro_42"/>
    <property type="match status" value="1"/>
</dbReference>
<dbReference type="InterPro" id="IPR013529">
    <property type="entry name" value="Glyco_hydro_42_N"/>
</dbReference>
<comment type="caution">
    <text evidence="5">The sequence shown here is derived from an EMBL/GenBank/DDBJ whole genome shotgun (WGS) entry which is preliminary data.</text>
</comment>
<dbReference type="EMBL" id="CAJNBJ010000016">
    <property type="protein sequence ID" value="CAE6754951.1"/>
    <property type="molecule type" value="Genomic_DNA"/>
</dbReference>
<sequence>MQRAKWKRALLVMIGLGLAACVSPLSGGSDRIMATSAGKLVTVQPREIDDVLYNPGMGFADFHFGFGHPPQAEEYPHTTVAYFRWPWAELEPAEGQYNFALVDRVIEQAKAKGETLAIRIVSEYKTGTPQWLLDKGVASVKESDGIFPDYNNPVFLDYHERLIRAFGERYGRSLDIDHVDIGSVGCWGEWNTACCEGVEVQCKAYFPSEANQLAITDWYFKYFAGTPLVMLHGGQLQYATARGAGWRGDCFGDYGYFSPDWNHMEHAYAPVLEVQAVADAWKHGPVQMEVCGYIHEWYERGFDLDRILSKGLEWHVSVLNAKSKPVPAAWRPRINEFLKKIGYRLVPVEITHPAEGRAGERLLLQSRWENKGVAPVYHAWPLAYRLRSESGHVVAQWTSATDVKQWLPGAPYEVQDSVVLPGTLSPGTYALDLAVLTEDGRSAHVDLAIEGKRTDRWYGVSTLTIR</sequence>
<dbReference type="Gene3D" id="3.20.20.80">
    <property type="entry name" value="Glycosidases"/>
    <property type="match status" value="1"/>
</dbReference>